<keyword evidence="5" id="KW-0560">Oxidoreductase</keyword>
<evidence type="ECO:0000313" key="9">
    <source>
        <dbReference type="Proteomes" id="UP001271007"/>
    </source>
</evidence>
<dbReference type="AlphaFoldDB" id="A0AAJ0LX33"/>
<sequence>MDTREHVIVIGAGVTGLTSAWFLAEAGYEVTVIATHVPGDESIEYTSPWAGAHWRTSATPDQPMICDWDVQTYDYWVEMLAKEAADSRLPKSGLKMQDSYHFWDAEPKEELWWAPHVQQFRQLSPLLEPVANINASTPEGAPKISSAAACRAPSINVPQYLLHIQEKAKTLGVKVIKARIPTESGLASALDEAQRLALAHGRPKADVFLNATGLGAAKLCNDTAMYPIRGQTVLVRGEAIATRTRTGDGYTAYCIPRPGSGTTILGGTKEAGNWSEATDPETTSKILQRNRIQAPELLTGPDGGFEVVSVQCGLRPGREGGPRMEREMIGGKRVVHAYGHSSGGYQNSTGSARLVVQLVGHSVGRSGGVGAKL</sequence>
<dbReference type="InterPro" id="IPR023209">
    <property type="entry name" value="DAO"/>
</dbReference>
<feature type="binding site" evidence="6">
    <location>
        <position position="315"/>
    </location>
    <ligand>
        <name>D-dopa</name>
        <dbReference type="ChEBI" id="CHEBI:149689"/>
    </ligand>
</feature>
<gene>
    <name evidence="8" type="ORF">LTR09_000318</name>
</gene>
<dbReference type="GO" id="GO:0005737">
    <property type="term" value="C:cytoplasm"/>
    <property type="evidence" value="ECO:0007669"/>
    <property type="project" value="TreeGrafter"/>
</dbReference>
<dbReference type="EMBL" id="JAWDJX010000001">
    <property type="protein sequence ID" value="KAK3058753.1"/>
    <property type="molecule type" value="Genomic_DNA"/>
</dbReference>
<protein>
    <recommendedName>
        <fullName evidence="7">FAD dependent oxidoreductase domain-containing protein</fullName>
    </recommendedName>
</protein>
<comment type="cofactor">
    <cofactor evidence="1 6">
        <name>FAD</name>
        <dbReference type="ChEBI" id="CHEBI:57692"/>
    </cofactor>
</comment>
<accession>A0AAJ0LX33</accession>
<evidence type="ECO:0000313" key="8">
    <source>
        <dbReference type="EMBL" id="KAK3058753.1"/>
    </source>
</evidence>
<dbReference type="InterPro" id="IPR006181">
    <property type="entry name" value="D-amino_acid_oxidase_CS"/>
</dbReference>
<dbReference type="GO" id="GO:0003884">
    <property type="term" value="F:D-amino-acid oxidase activity"/>
    <property type="evidence" value="ECO:0007669"/>
    <property type="project" value="InterPro"/>
</dbReference>
<organism evidence="8 9">
    <name type="scientific">Extremus antarcticus</name>
    <dbReference type="NCBI Taxonomy" id="702011"/>
    <lineage>
        <taxon>Eukaryota</taxon>
        <taxon>Fungi</taxon>
        <taxon>Dikarya</taxon>
        <taxon>Ascomycota</taxon>
        <taxon>Pezizomycotina</taxon>
        <taxon>Dothideomycetes</taxon>
        <taxon>Dothideomycetidae</taxon>
        <taxon>Mycosphaerellales</taxon>
        <taxon>Extremaceae</taxon>
        <taxon>Extremus</taxon>
    </lineage>
</organism>
<dbReference type="SUPFAM" id="SSF51971">
    <property type="entry name" value="Nucleotide-binding domain"/>
    <property type="match status" value="1"/>
</dbReference>
<dbReference type="PANTHER" id="PTHR11530">
    <property type="entry name" value="D-AMINO ACID OXIDASE"/>
    <property type="match status" value="1"/>
</dbReference>
<feature type="binding site" evidence="6">
    <location>
        <begin position="46"/>
        <end position="47"/>
    </location>
    <ligand>
        <name>FAD</name>
        <dbReference type="ChEBI" id="CHEBI:57692"/>
    </ligand>
</feature>
<dbReference type="Proteomes" id="UP001271007">
    <property type="component" value="Unassembled WGS sequence"/>
</dbReference>
<evidence type="ECO:0000256" key="5">
    <source>
        <dbReference type="ARBA" id="ARBA00023002"/>
    </source>
</evidence>
<keyword evidence="4 6" id="KW-0274">FAD</keyword>
<evidence type="ECO:0000256" key="1">
    <source>
        <dbReference type="ARBA" id="ARBA00001974"/>
    </source>
</evidence>
<dbReference type="Gene3D" id="3.30.9.10">
    <property type="entry name" value="D-Amino Acid Oxidase, subunit A, domain 2"/>
    <property type="match status" value="1"/>
</dbReference>
<feature type="domain" description="FAD dependent oxidoreductase" evidence="7">
    <location>
        <begin position="6"/>
        <end position="358"/>
    </location>
</feature>
<feature type="binding site" evidence="6">
    <location>
        <position position="212"/>
    </location>
    <ligand>
        <name>FAD</name>
        <dbReference type="ChEBI" id="CHEBI:57692"/>
    </ligand>
</feature>
<dbReference type="Pfam" id="PF01266">
    <property type="entry name" value="DAO"/>
    <property type="match status" value="1"/>
</dbReference>
<keyword evidence="3" id="KW-0285">Flavoprotein</keyword>
<name>A0AAJ0LX33_9PEZI</name>
<comment type="caution">
    <text evidence="8">The sequence shown here is derived from an EMBL/GenBank/DDBJ whole genome shotgun (WGS) entry which is preliminary data.</text>
</comment>
<feature type="binding site" evidence="6">
    <location>
        <position position="253"/>
    </location>
    <ligand>
        <name>D-dopa</name>
        <dbReference type="ChEBI" id="CHEBI:149689"/>
    </ligand>
</feature>
<evidence type="ECO:0000256" key="3">
    <source>
        <dbReference type="ARBA" id="ARBA00022630"/>
    </source>
</evidence>
<dbReference type="GO" id="GO:0071949">
    <property type="term" value="F:FAD binding"/>
    <property type="evidence" value="ECO:0007669"/>
    <property type="project" value="InterPro"/>
</dbReference>
<dbReference type="PROSITE" id="PS00677">
    <property type="entry name" value="DAO"/>
    <property type="match status" value="1"/>
</dbReference>
<dbReference type="PIRSF" id="PIRSF000189">
    <property type="entry name" value="D-aa_oxidase"/>
    <property type="match status" value="1"/>
</dbReference>
<comment type="similarity">
    <text evidence="2">Belongs to the DAMOX/DASOX family.</text>
</comment>
<dbReference type="Gene3D" id="3.40.50.720">
    <property type="entry name" value="NAD(P)-binding Rossmann-like Domain"/>
    <property type="match status" value="1"/>
</dbReference>
<keyword evidence="9" id="KW-1185">Reference proteome</keyword>
<dbReference type="SUPFAM" id="SSF54373">
    <property type="entry name" value="FAD-linked reductases, C-terminal domain"/>
    <property type="match status" value="1"/>
</dbReference>
<evidence type="ECO:0000256" key="2">
    <source>
        <dbReference type="ARBA" id="ARBA00006730"/>
    </source>
</evidence>
<dbReference type="GO" id="GO:0019478">
    <property type="term" value="P:D-amino acid catabolic process"/>
    <property type="evidence" value="ECO:0007669"/>
    <property type="project" value="TreeGrafter"/>
</dbReference>
<evidence type="ECO:0000256" key="4">
    <source>
        <dbReference type="ARBA" id="ARBA00022827"/>
    </source>
</evidence>
<evidence type="ECO:0000256" key="6">
    <source>
        <dbReference type="PIRSR" id="PIRSR000189-1"/>
    </source>
</evidence>
<dbReference type="InterPro" id="IPR006076">
    <property type="entry name" value="FAD-dep_OxRdtase"/>
</dbReference>
<evidence type="ECO:0000259" key="7">
    <source>
        <dbReference type="Pfam" id="PF01266"/>
    </source>
</evidence>
<reference evidence="8" key="1">
    <citation type="submission" date="2023-04" db="EMBL/GenBank/DDBJ databases">
        <title>Black Yeasts Isolated from many extreme environments.</title>
        <authorList>
            <person name="Coleine C."/>
            <person name="Stajich J.E."/>
            <person name="Selbmann L."/>
        </authorList>
    </citation>
    <scope>NUCLEOTIDE SEQUENCE</scope>
    <source>
        <strain evidence="8">CCFEE 5312</strain>
    </source>
</reference>
<proteinExistence type="inferred from homology"/>
<dbReference type="PANTHER" id="PTHR11530:SF11">
    <property type="entry name" value="D-ASPARTATE OXIDASE"/>
    <property type="match status" value="1"/>
</dbReference>